<dbReference type="Gene3D" id="1.10.4030.10">
    <property type="entry name" value="Porin chaperone SurA, peptide-binding domain"/>
    <property type="match status" value="1"/>
</dbReference>
<keyword evidence="4" id="KW-1133">Transmembrane helix</keyword>
<evidence type="ECO:0000256" key="1">
    <source>
        <dbReference type="ARBA" id="ARBA00004401"/>
    </source>
</evidence>
<feature type="domain" description="PpiC" evidence="8">
    <location>
        <begin position="243"/>
        <end position="360"/>
    </location>
</feature>
<evidence type="ECO:0000256" key="3">
    <source>
        <dbReference type="ARBA" id="ARBA00022692"/>
    </source>
</evidence>
<keyword evidence="10" id="KW-1185">Reference proteome</keyword>
<evidence type="ECO:0000313" key="10">
    <source>
        <dbReference type="Proteomes" id="UP000443843"/>
    </source>
</evidence>
<evidence type="ECO:0000256" key="7">
    <source>
        <dbReference type="ARBA" id="ARBA00038408"/>
    </source>
</evidence>
<dbReference type="SUPFAM" id="SSF54534">
    <property type="entry name" value="FKBP-like"/>
    <property type="match status" value="1"/>
</dbReference>
<dbReference type="AlphaFoldDB" id="A0A844W2D4"/>
<keyword evidence="9" id="KW-0413">Isomerase</keyword>
<comment type="similarity">
    <text evidence="7">Belongs to the PpiD chaperone family.</text>
</comment>
<dbReference type="RefSeq" id="WP_160381521.1">
    <property type="nucleotide sequence ID" value="NZ_WNXQ01000002.1"/>
</dbReference>
<dbReference type="InterPro" id="IPR000297">
    <property type="entry name" value="PPIase_PpiC"/>
</dbReference>
<dbReference type="GO" id="GO:0005886">
    <property type="term" value="C:plasma membrane"/>
    <property type="evidence" value="ECO:0007669"/>
    <property type="project" value="UniProtKB-SubCell"/>
</dbReference>
<reference evidence="9 10" key="1">
    <citation type="submission" date="2019-11" db="EMBL/GenBank/DDBJ databases">
        <title>Pseudooceanicola pacifica sp. nov., isolated from deep-sea sediment of the Pacific Ocean.</title>
        <authorList>
            <person name="Lyu L."/>
        </authorList>
    </citation>
    <scope>NUCLEOTIDE SEQUENCE [LARGE SCALE GENOMIC DNA]</scope>
    <source>
        <strain evidence="9 10">216_PA32_1</strain>
    </source>
</reference>
<evidence type="ECO:0000256" key="5">
    <source>
        <dbReference type="ARBA" id="ARBA00023136"/>
    </source>
</evidence>
<dbReference type="Proteomes" id="UP000443843">
    <property type="component" value="Unassembled WGS sequence"/>
</dbReference>
<keyword evidence="6" id="KW-0143">Chaperone</keyword>
<evidence type="ECO:0000256" key="6">
    <source>
        <dbReference type="ARBA" id="ARBA00023186"/>
    </source>
</evidence>
<dbReference type="Pfam" id="PF13145">
    <property type="entry name" value="Rotamase_2"/>
    <property type="match status" value="1"/>
</dbReference>
<comment type="subcellular location">
    <subcellularLocation>
        <location evidence="1">Cell membrane</location>
        <topology evidence="1">Single-pass type II membrane protein</topology>
    </subcellularLocation>
</comment>
<evidence type="ECO:0000259" key="8">
    <source>
        <dbReference type="Pfam" id="PF13145"/>
    </source>
</evidence>
<keyword evidence="2" id="KW-1003">Cell membrane</keyword>
<evidence type="ECO:0000256" key="2">
    <source>
        <dbReference type="ARBA" id="ARBA00022475"/>
    </source>
</evidence>
<dbReference type="PANTHER" id="PTHR47529">
    <property type="entry name" value="PEPTIDYL-PROLYL CIS-TRANS ISOMERASE D"/>
    <property type="match status" value="1"/>
</dbReference>
<dbReference type="GO" id="GO:0003755">
    <property type="term" value="F:peptidyl-prolyl cis-trans isomerase activity"/>
    <property type="evidence" value="ECO:0007669"/>
    <property type="project" value="InterPro"/>
</dbReference>
<dbReference type="PANTHER" id="PTHR47529:SF1">
    <property type="entry name" value="PERIPLASMIC CHAPERONE PPID"/>
    <property type="match status" value="1"/>
</dbReference>
<dbReference type="InterPro" id="IPR052029">
    <property type="entry name" value="PpiD_chaperone"/>
</dbReference>
<protein>
    <submittedName>
        <fullName evidence="9">Peptidylprolyl isomerase</fullName>
    </submittedName>
</protein>
<sequence>MAAKNSSKMLVWGLLALLILGLGGFGVTNLSGTVRSIGKVGDKEIPVDVYASALQQDIRAIEAQTGQALSFEQAQSFGLTENTLSRLIASAALDNEADRLGISIGDATLARQLQTIPAFQGLDGKFDREGYRAALDRNGLTEARFEDRLRDETARTILQAAIVSGGAMPAAYADTLAKYIGERRSVTYATLGDDKLPEPLPEPDNETLIDYYNLHVKDYTEPEKKRITYAWLDPDMLVDAAAVDQQSLVDLYEQRRDEFDRPERRLVERLVYPDAAAAQAAKDKLDAGETDFETLVTDRGLSLMDIDMGDVTQERLGAAGAAVFAAETGDVVGPVDTDLGPALFRINGVLAAQKTSLEDASLMLREELAADAARREVERQMEPIEDLLAGGATLEELADETDMQLTTFDWYPGTSEGIANYDGFDAAAEALTKDDYPELKQLDDGGVYAMRLDEIVDPVAQPYEEVRDQVRGAWETAETMKRLTELAEQDKARLMESATFAGLGLETKTEESLSRNGAILGAPTDLVSRIYQMKEGEIIVAQGFGTVMILRLDAIVPPSDEDENTASMIASIREQASQSMNQDLYNAFAADIRTRAGVRLDQNALNAVHANFR</sequence>
<dbReference type="SUPFAM" id="SSF109998">
    <property type="entry name" value="Triger factor/SurA peptide-binding domain-like"/>
    <property type="match status" value="1"/>
</dbReference>
<evidence type="ECO:0000256" key="4">
    <source>
        <dbReference type="ARBA" id="ARBA00022989"/>
    </source>
</evidence>
<name>A0A844W2D4_9RHOB</name>
<proteinExistence type="inferred from homology"/>
<dbReference type="EMBL" id="WNXQ01000002">
    <property type="protein sequence ID" value="MWB77255.1"/>
    <property type="molecule type" value="Genomic_DNA"/>
</dbReference>
<dbReference type="Pfam" id="PF13624">
    <property type="entry name" value="SurA_N_3"/>
    <property type="match status" value="1"/>
</dbReference>
<accession>A0A844W2D4</accession>
<organism evidence="9 10">
    <name type="scientific">Pseudooceanicola pacificus</name>
    <dbReference type="NCBI Taxonomy" id="2676438"/>
    <lineage>
        <taxon>Bacteria</taxon>
        <taxon>Pseudomonadati</taxon>
        <taxon>Pseudomonadota</taxon>
        <taxon>Alphaproteobacteria</taxon>
        <taxon>Rhodobacterales</taxon>
        <taxon>Paracoccaceae</taxon>
        <taxon>Pseudooceanicola</taxon>
    </lineage>
</organism>
<keyword evidence="5" id="KW-0472">Membrane</keyword>
<evidence type="ECO:0000313" key="9">
    <source>
        <dbReference type="EMBL" id="MWB77255.1"/>
    </source>
</evidence>
<comment type="caution">
    <text evidence="9">The sequence shown here is derived from an EMBL/GenBank/DDBJ whole genome shotgun (WGS) entry which is preliminary data.</text>
</comment>
<gene>
    <name evidence="9" type="ORF">GLS40_04390</name>
</gene>
<dbReference type="InterPro" id="IPR027304">
    <property type="entry name" value="Trigger_fact/SurA_dom_sf"/>
</dbReference>
<keyword evidence="3" id="KW-0812">Transmembrane</keyword>